<proteinExistence type="predicted"/>
<evidence type="ECO:0000313" key="5">
    <source>
        <dbReference type="EMBL" id="MEK8130111.1"/>
    </source>
</evidence>
<dbReference type="Pfam" id="PF12833">
    <property type="entry name" value="HTH_18"/>
    <property type="match status" value="1"/>
</dbReference>
<keyword evidence="1" id="KW-0805">Transcription regulation</keyword>
<sequence>MENTLHEKNRYPDMSFPYAMYTITPLGVTPTGRGFNELHWHEELQFTLVTEGKIVMQVNGMDYELESGQAIFMNKGVLHITSKVKPNSQYVSFNFPEKAIGFYSDSNMEKNYVFPFTHSLFLSLVIREEVEWQRQILEILWELKKKFEMKSYWGWEYEVSIKTAQLWFTMISNITLSSEESPKYLKQQQERIQLMLSYIHQNYANILSLQEIAEVAHLSISECGRSFKKTLHTTPYDYLIKYRIKKSTELLRDTEHTISEIARMVGFNHVNHFIQSFKKHHQQTPKEYRRLPTTP</sequence>
<dbReference type="Gene3D" id="2.60.120.10">
    <property type="entry name" value="Jelly Rolls"/>
    <property type="match status" value="1"/>
</dbReference>
<dbReference type="PRINTS" id="PR00032">
    <property type="entry name" value="HTHARAC"/>
</dbReference>
<dbReference type="InterPro" id="IPR014710">
    <property type="entry name" value="RmlC-like_jellyroll"/>
</dbReference>
<evidence type="ECO:0000256" key="1">
    <source>
        <dbReference type="ARBA" id="ARBA00023015"/>
    </source>
</evidence>
<comment type="caution">
    <text evidence="5">The sequence shown here is derived from an EMBL/GenBank/DDBJ whole genome shotgun (WGS) entry which is preliminary data.</text>
</comment>
<evidence type="ECO:0000256" key="2">
    <source>
        <dbReference type="ARBA" id="ARBA00023125"/>
    </source>
</evidence>
<dbReference type="SMART" id="SM00342">
    <property type="entry name" value="HTH_ARAC"/>
    <property type="match status" value="1"/>
</dbReference>
<dbReference type="InterPro" id="IPR018062">
    <property type="entry name" value="HTH_AraC-typ_CS"/>
</dbReference>
<dbReference type="PROSITE" id="PS00041">
    <property type="entry name" value="HTH_ARAC_FAMILY_1"/>
    <property type="match status" value="1"/>
</dbReference>
<dbReference type="InterPro" id="IPR009057">
    <property type="entry name" value="Homeodomain-like_sf"/>
</dbReference>
<dbReference type="Gene3D" id="1.10.10.60">
    <property type="entry name" value="Homeodomain-like"/>
    <property type="match status" value="2"/>
</dbReference>
<evidence type="ECO:0000256" key="3">
    <source>
        <dbReference type="ARBA" id="ARBA00023163"/>
    </source>
</evidence>
<dbReference type="InterPro" id="IPR013096">
    <property type="entry name" value="Cupin_2"/>
</dbReference>
<dbReference type="SUPFAM" id="SSF51215">
    <property type="entry name" value="Regulatory protein AraC"/>
    <property type="match status" value="1"/>
</dbReference>
<accession>A0ABU9DPF6</accession>
<dbReference type="RefSeq" id="WP_341417240.1">
    <property type="nucleotide sequence ID" value="NZ_JBBPCC010000013.1"/>
</dbReference>
<dbReference type="InterPro" id="IPR020449">
    <property type="entry name" value="Tscrpt_reg_AraC-type_HTH"/>
</dbReference>
<protein>
    <submittedName>
        <fullName evidence="5">AraC family transcriptional regulator</fullName>
    </submittedName>
</protein>
<keyword evidence="6" id="KW-1185">Reference proteome</keyword>
<dbReference type="SUPFAM" id="SSF46689">
    <property type="entry name" value="Homeodomain-like"/>
    <property type="match status" value="2"/>
</dbReference>
<dbReference type="PROSITE" id="PS01124">
    <property type="entry name" value="HTH_ARAC_FAMILY_2"/>
    <property type="match status" value="1"/>
</dbReference>
<dbReference type="InterPro" id="IPR018060">
    <property type="entry name" value="HTH_AraC"/>
</dbReference>
<feature type="domain" description="HTH araC/xylS-type" evidence="4">
    <location>
        <begin position="193"/>
        <end position="291"/>
    </location>
</feature>
<gene>
    <name evidence="5" type="ORF">WMW72_19585</name>
</gene>
<organism evidence="5 6">
    <name type="scientific">Paenibacillus filicis</name>
    <dbReference type="NCBI Taxonomy" id="669464"/>
    <lineage>
        <taxon>Bacteria</taxon>
        <taxon>Bacillati</taxon>
        <taxon>Bacillota</taxon>
        <taxon>Bacilli</taxon>
        <taxon>Bacillales</taxon>
        <taxon>Paenibacillaceae</taxon>
        <taxon>Paenibacillus</taxon>
    </lineage>
</organism>
<dbReference type="Pfam" id="PF07883">
    <property type="entry name" value="Cupin_2"/>
    <property type="match status" value="1"/>
</dbReference>
<evidence type="ECO:0000313" key="6">
    <source>
        <dbReference type="Proteomes" id="UP001469365"/>
    </source>
</evidence>
<dbReference type="Proteomes" id="UP001469365">
    <property type="component" value="Unassembled WGS sequence"/>
</dbReference>
<dbReference type="InterPro" id="IPR037923">
    <property type="entry name" value="HTH-like"/>
</dbReference>
<keyword evidence="3" id="KW-0804">Transcription</keyword>
<dbReference type="PANTHER" id="PTHR43280:SF28">
    <property type="entry name" value="HTH-TYPE TRANSCRIPTIONAL ACTIVATOR RHAS"/>
    <property type="match status" value="1"/>
</dbReference>
<reference evidence="5 6" key="1">
    <citation type="submission" date="2024-04" db="EMBL/GenBank/DDBJ databases">
        <title>draft genome sequnece of Paenibacillus filicis.</title>
        <authorList>
            <person name="Kim D.-U."/>
        </authorList>
    </citation>
    <scope>NUCLEOTIDE SEQUENCE [LARGE SCALE GENOMIC DNA]</scope>
    <source>
        <strain evidence="5 6">KACC14197</strain>
    </source>
</reference>
<dbReference type="PANTHER" id="PTHR43280">
    <property type="entry name" value="ARAC-FAMILY TRANSCRIPTIONAL REGULATOR"/>
    <property type="match status" value="1"/>
</dbReference>
<dbReference type="EMBL" id="JBBPCC010000013">
    <property type="protein sequence ID" value="MEK8130111.1"/>
    <property type="molecule type" value="Genomic_DNA"/>
</dbReference>
<keyword evidence="2" id="KW-0238">DNA-binding</keyword>
<evidence type="ECO:0000259" key="4">
    <source>
        <dbReference type="PROSITE" id="PS01124"/>
    </source>
</evidence>
<name>A0ABU9DPF6_9BACL</name>